<dbReference type="InterPro" id="IPR031337">
    <property type="entry name" value="KDPG/KHG_AS_1"/>
</dbReference>
<comment type="similarity">
    <text evidence="3">Belongs to the KHG/KDPG aldolase family.</text>
</comment>
<dbReference type="PANTHER" id="PTHR30246:SF1">
    <property type="entry name" value="2-DEHYDRO-3-DEOXY-6-PHOSPHOGALACTONATE ALDOLASE-RELATED"/>
    <property type="match status" value="1"/>
</dbReference>
<evidence type="ECO:0000256" key="6">
    <source>
        <dbReference type="ARBA" id="ARBA00023239"/>
    </source>
</evidence>
<accession>A0A9D1E5Q6</accession>
<dbReference type="EC" id="4.1.2.14" evidence="5"/>
<evidence type="ECO:0000313" key="9">
    <source>
        <dbReference type="EMBL" id="HIR66776.1"/>
    </source>
</evidence>
<evidence type="ECO:0000256" key="7">
    <source>
        <dbReference type="ARBA" id="ARBA00023270"/>
    </source>
</evidence>
<keyword evidence="7" id="KW-0704">Schiff base</keyword>
<dbReference type="SUPFAM" id="SSF51569">
    <property type="entry name" value="Aldolase"/>
    <property type="match status" value="1"/>
</dbReference>
<comment type="catalytic activity">
    <reaction evidence="1">
        <text>2-dehydro-3-deoxy-6-phospho-D-gluconate = D-glyceraldehyde 3-phosphate + pyruvate</text>
        <dbReference type="Rhea" id="RHEA:17089"/>
        <dbReference type="ChEBI" id="CHEBI:15361"/>
        <dbReference type="ChEBI" id="CHEBI:57569"/>
        <dbReference type="ChEBI" id="CHEBI:59776"/>
        <dbReference type="EC" id="4.1.2.14"/>
    </reaction>
</comment>
<keyword evidence="8" id="KW-0119">Carbohydrate metabolism</keyword>
<comment type="subunit">
    <text evidence="4">Homotrimer.</text>
</comment>
<keyword evidence="6 9" id="KW-0456">Lyase</keyword>
<dbReference type="InterPro" id="IPR000887">
    <property type="entry name" value="Aldlse_KDPG_KHG"/>
</dbReference>
<dbReference type="Pfam" id="PF01081">
    <property type="entry name" value="Aldolase"/>
    <property type="match status" value="1"/>
</dbReference>
<dbReference type="GO" id="GO:0008675">
    <property type="term" value="F:2-dehydro-3-deoxy-phosphogluconate aldolase activity"/>
    <property type="evidence" value="ECO:0007669"/>
    <property type="project" value="UniProtKB-EC"/>
</dbReference>
<reference evidence="9" key="1">
    <citation type="submission" date="2020-10" db="EMBL/GenBank/DDBJ databases">
        <authorList>
            <person name="Gilroy R."/>
        </authorList>
    </citation>
    <scope>NUCLEOTIDE SEQUENCE</scope>
    <source>
        <strain evidence="9">ChiW16-3235</strain>
    </source>
</reference>
<dbReference type="Gene3D" id="3.20.20.70">
    <property type="entry name" value="Aldolase class I"/>
    <property type="match status" value="1"/>
</dbReference>
<dbReference type="Proteomes" id="UP000823913">
    <property type="component" value="Unassembled WGS sequence"/>
</dbReference>
<name>A0A9D1E5Q6_9FIRM</name>
<evidence type="ECO:0000256" key="1">
    <source>
        <dbReference type="ARBA" id="ARBA00000654"/>
    </source>
</evidence>
<evidence type="ECO:0000256" key="5">
    <source>
        <dbReference type="ARBA" id="ARBA00013063"/>
    </source>
</evidence>
<comment type="pathway">
    <text evidence="2">Carbohydrate acid metabolism; 2-dehydro-3-deoxy-D-gluconate degradation; D-glyceraldehyde 3-phosphate and pyruvate from 2-dehydro-3-deoxy-D-gluconate: step 2/2.</text>
</comment>
<dbReference type="NCBIfam" id="TIGR01182">
    <property type="entry name" value="eda"/>
    <property type="match status" value="1"/>
</dbReference>
<dbReference type="CDD" id="cd00452">
    <property type="entry name" value="KDPG_aldolase"/>
    <property type="match status" value="1"/>
</dbReference>
<dbReference type="InterPro" id="IPR031338">
    <property type="entry name" value="KDPG/KHG_AS_2"/>
</dbReference>
<evidence type="ECO:0000256" key="2">
    <source>
        <dbReference type="ARBA" id="ARBA00004736"/>
    </source>
</evidence>
<dbReference type="EMBL" id="DVHK01000045">
    <property type="protein sequence ID" value="HIR66776.1"/>
    <property type="molecule type" value="Genomic_DNA"/>
</dbReference>
<protein>
    <recommendedName>
        <fullName evidence="5">2-dehydro-3-deoxy-phosphogluconate aldolase</fullName>
        <ecNumber evidence="5">4.1.2.14</ecNumber>
    </recommendedName>
</protein>
<dbReference type="PANTHER" id="PTHR30246">
    <property type="entry name" value="2-KETO-3-DEOXY-6-PHOSPHOGLUCONATE ALDOLASE"/>
    <property type="match status" value="1"/>
</dbReference>
<evidence type="ECO:0000256" key="8">
    <source>
        <dbReference type="ARBA" id="ARBA00023277"/>
    </source>
</evidence>
<gene>
    <name evidence="9" type="primary">eda</name>
    <name evidence="9" type="ORF">IAB94_01865</name>
</gene>
<reference evidence="9" key="2">
    <citation type="journal article" date="2021" name="PeerJ">
        <title>Extensive microbial diversity within the chicken gut microbiome revealed by metagenomics and culture.</title>
        <authorList>
            <person name="Gilroy R."/>
            <person name="Ravi A."/>
            <person name="Getino M."/>
            <person name="Pursley I."/>
            <person name="Horton D.L."/>
            <person name="Alikhan N.F."/>
            <person name="Baker D."/>
            <person name="Gharbi K."/>
            <person name="Hall N."/>
            <person name="Watson M."/>
            <person name="Adriaenssens E.M."/>
            <person name="Foster-Nyarko E."/>
            <person name="Jarju S."/>
            <person name="Secka A."/>
            <person name="Antonio M."/>
            <person name="Oren A."/>
            <person name="Chaudhuri R.R."/>
            <person name="La Ragione R."/>
            <person name="Hildebrand F."/>
            <person name="Pallen M.J."/>
        </authorList>
    </citation>
    <scope>NUCLEOTIDE SEQUENCE</scope>
    <source>
        <strain evidence="9">ChiW16-3235</strain>
    </source>
</reference>
<organism evidence="9 10">
    <name type="scientific">Candidatus Coproplasma avicola</name>
    <dbReference type="NCBI Taxonomy" id="2840744"/>
    <lineage>
        <taxon>Bacteria</taxon>
        <taxon>Bacillati</taxon>
        <taxon>Bacillota</taxon>
        <taxon>Clostridia</taxon>
        <taxon>Eubacteriales</taxon>
        <taxon>Candidatus Coproplasma</taxon>
    </lineage>
</organism>
<evidence type="ECO:0000313" key="10">
    <source>
        <dbReference type="Proteomes" id="UP000823913"/>
    </source>
</evidence>
<dbReference type="AlphaFoldDB" id="A0A9D1E5Q6"/>
<dbReference type="InterPro" id="IPR013785">
    <property type="entry name" value="Aldolase_TIM"/>
</dbReference>
<evidence type="ECO:0000256" key="4">
    <source>
        <dbReference type="ARBA" id="ARBA00011233"/>
    </source>
</evidence>
<comment type="caution">
    <text evidence="9">The sequence shown here is derived from an EMBL/GenBank/DDBJ whole genome shotgun (WGS) entry which is preliminary data.</text>
</comment>
<sequence length="206" mass="22050">MNNEQKLDLIKKMKIVPVVVFNNIEEVLPKMEALINGGLPCAEITFRTECAAEAIALATKNYPQAFIGAGTVINRNQCEQAIVAGAQFIVSPGFSPEVADCCAEHDMLYLPGIVTPTEAMAAIAKGLTTLKFFPASNYGGLKTIKAICAAFPYLHIMPTGGISTENIMEYLAYDKIIACGGSWMMKGTPADIEKATKEAVALVNAK</sequence>
<proteinExistence type="inferred from homology"/>
<dbReference type="PROSITE" id="PS00159">
    <property type="entry name" value="ALDOLASE_KDPG_KHG_1"/>
    <property type="match status" value="1"/>
</dbReference>
<dbReference type="PROSITE" id="PS00160">
    <property type="entry name" value="ALDOLASE_KDPG_KHG_2"/>
    <property type="match status" value="1"/>
</dbReference>
<evidence type="ECO:0000256" key="3">
    <source>
        <dbReference type="ARBA" id="ARBA00006906"/>
    </source>
</evidence>